<dbReference type="RefSeq" id="WP_105046877.1">
    <property type="nucleotide sequence ID" value="NZ_CP150662.1"/>
</dbReference>
<evidence type="ECO:0000313" key="10">
    <source>
        <dbReference type="EMBL" id="PQJ75725.1"/>
    </source>
</evidence>
<dbReference type="GO" id="GO:0051607">
    <property type="term" value="P:defense response to virus"/>
    <property type="evidence" value="ECO:0007669"/>
    <property type="project" value="UniProtKB-KW"/>
</dbReference>
<dbReference type="Pfam" id="PF18967">
    <property type="entry name" value="PycTM"/>
    <property type="match status" value="1"/>
</dbReference>
<comment type="subcellular location">
    <subcellularLocation>
        <location evidence="1">Cell membrane</location>
    </subcellularLocation>
</comment>
<feature type="domain" description="Pycsar effector protein" evidence="9">
    <location>
        <begin position="231"/>
        <end position="390"/>
    </location>
</feature>
<dbReference type="SUPFAM" id="SSF109604">
    <property type="entry name" value="HD-domain/PDEase-like"/>
    <property type="match status" value="1"/>
</dbReference>
<accession>A0A2S7WDN3</accession>
<keyword evidence="4" id="KW-0547">Nucleotide-binding</keyword>
<feature type="transmembrane region" description="Helical" evidence="8">
    <location>
        <begin position="279"/>
        <end position="299"/>
    </location>
</feature>
<evidence type="ECO:0000256" key="8">
    <source>
        <dbReference type="SAM" id="Phobius"/>
    </source>
</evidence>
<evidence type="ECO:0000256" key="1">
    <source>
        <dbReference type="ARBA" id="ARBA00004236"/>
    </source>
</evidence>
<keyword evidence="6" id="KW-0051">Antiviral defense</keyword>
<keyword evidence="3 8" id="KW-0812">Transmembrane</keyword>
<protein>
    <submittedName>
        <fullName evidence="10">Phosphohydrolase</fullName>
    </submittedName>
</protein>
<evidence type="ECO:0000256" key="3">
    <source>
        <dbReference type="ARBA" id="ARBA00022692"/>
    </source>
</evidence>
<feature type="transmembrane region" description="Helical" evidence="8">
    <location>
        <begin position="375"/>
        <end position="394"/>
    </location>
</feature>
<keyword evidence="5 8" id="KW-1133">Transmembrane helix</keyword>
<dbReference type="InterPro" id="IPR043760">
    <property type="entry name" value="PycTM_dom"/>
</dbReference>
<dbReference type="EMBL" id="MSCL01000001">
    <property type="protein sequence ID" value="PQJ75725.1"/>
    <property type="molecule type" value="Genomic_DNA"/>
</dbReference>
<evidence type="ECO:0000256" key="2">
    <source>
        <dbReference type="ARBA" id="ARBA00022475"/>
    </source>
</evidence>
<dbReference type="Proteomes" id="UP000237608">
    <property type="component" value="Unassembled WGS sequence"/>
</dbReference>
<keyword evidence="2" id="KW-1003">Cell membrane</keyword>
<organism evidence="10 11">
    <name type="scientific">Polaribacter gangjinensis</name>
    <dbReference type="NCBI Taxonomy" id="574710"/>
    <lineage>
        <taxon>Bacteria</taxon>
        <taxon>Pseudomonadati</taxon>
        <taxon>Bacteroidota</taxon>
        <taxon>Flavobacteriia</taxon>
        <taxon>Flavobacteriales</taxon>
        <taxon>Flavobacteriaceae</taxon>
    </lineage>
</organism>
<evidence type="ECO:0000259" key="9">
    <source>
        <dbReference type="Pfam" id="PF18967"/>
    </source>
</evidence>
<keyword evidence="10" id="KW-0378">Hydrolase</keyword>
<dbReference type="GO" id="GO:0005886">
    <property type="term" value="C:plasma membrane"/>
    <property type="evidence" value="ECO:0007669"/>
    <property type="project" value="UniProtKB-SubCell"/>
</dbReference>
<dbReference type="InterPro" id="IPR009218">
    <property type="entry name" value="HD_phosphohydro"/>
</dbReference>
<evidence type="ECO:0000313" key="11">
    <source>
        <dbReference type="Proteomes" id="UP000237608"/>
    </source>
</evidence>
<evidence type="ECO:0000256" key="6">
    <source>
        <dbReference type="ARBA" id="ARBA00023118"/>
    </source>
</evidence>
<dbReference type="Gene3D" id="1.10.3210.10">
    <property type="entry name" value="Hypothetical protein af1432"/>
    <property type="match status" value="1"/>
</dbReference>
<keyword evidence="7 8" id="KW-0472">Membrane</keyword>
<evidence type="ECO:0000256" key="5">
    <source>
        <dbReference type="ARBA" id="ARBA00022989"/>
    </source>
</evidence>
<proteinExistence type="predicted"/>
<dbReference type="GO" id="GO:0016787">
    <property type="term" value="F:hydrolase activity"/>
    <property type="evidence" value="ECO:0007669"/>
    <property type="project" value="UniProtKB-KW"/>
</dbReference>
<sequence length="395" mass="44901">MSTLLSEIENYVTTLLGTQLDAMYVYHNLAHTQRIVTVVKELVEASQLGENEAENVIIAAWFHDTGFVKGAKNHEEESVKIATDFLKEKGISEDQMATISAIILATKLGHQPKNELEKIIIDADCAHLASKNYEDFANLLRKEWELTSSKKLSDLEWTNQNIAFFAEQHRFYSTFALKEWTKNKSKNFAKLIKNQQELQESSLKFNQKQEVIKIKKNKGAVPERGVETMFRVALRNHITLSDIADTKANILLSVNAIIISMSFSTLIPKLDNPHNSFLIVPSVIFILFTVASMILSILATRPNVTQGKFSKEDVANKKVNLLFFGNFHQMKLEDFEWGISEMMHDKDYLYGSLTKDLYFLGLVLNRKYGLLRTTYTVFMIGIIVSVIAFGLAFVL</sequence>
<dbReference type="CDD" id="cd00077">
    <property type="entry name" value="HDc"/>
    <property type="match status" value="1"/>
</dbReference>
<evidence type="ECO:0000256" key="4">
    <source>
        <dbReference type="ARBA" id="ARBA00022741"/>
    </source>
</evidence>
<evidence type="ECO:0000256" key="7">
    <source>
        <dbReference type="ARBA" id="ARBA00023136"/>
    </source>
</evidence>
<dbReference type="PANTHER" id="PTHR21174">
    <property type="match status" value="1"/>
</dbReference>
<name>A0A2S7WDN3_9FLAO</name>
<feature type="transmembrane region" description="Helical" evidence="8">
    <location>
        <begin position="248"/>
        <end position="267"/>
    </location>
</feature>
<dbReference type="GO" id="GO:0000166">
    <property type="term" value="F:nucleotide binding"/>
    <property type="evidence" value="ECO:0007669"/>
    <property type="project" value="UniProtKB-KW"/>
</dbReference>
<dbReference type="InterPro" id="IPR003607">
    <property type="entry name" value="HD/PDEase_dom"/>
</dbReference>
<reference evidence="10 11" key="1">
    <citation type="submission" date="2016-12" db="EMBL/GenBank/DDBJ databases">
        <title>Trade-off between light-utilization and light-protection in marine flavobacteria.</title>
        <authorList>
            <person name="Kumagai Y."/>
            <person name="Yoshizawa S."/>
            <person name="Kogure K."/>
            <person name="Iwasaki W."/>
        </authorList>
    </citation>
    <scope>NUCLEOTIDE SEQUENCE [LARGE SCALE GENOMIC DNA]</scope>
    <source>
        <strain evidence="10 11">KCTC 22729</strain>
    </source>
</reference>
<comment type="caution">
    <text evidence="10">The sequence shown here is derived from an EMBL/GenBank/DDBJ whole genome shotgun (WGS) entry which is preliminary data.</text>
</comment>
<keyword evidence="11" id="KW-1185">Reference proteome</keyword>
<dbReference type="AlphaFoldDB" id="A0A2S7WDN3"/>
<gene>
    <name evidence="10" type="ORF">BTO13_11040</name>
</gene>
<dbReference type="PANTHER" id="PTHR21174:SF0">
    <property type="entry name" value="HD PHOSPHOHYDROLASE FAMILY PROTEIN-RELATED"/>
    <property type="match status" value="1"/>
</dbReference>
<dbReference type="OrthoDB" id="5728337at2"/>